<sequence>MPRAVIVAAKRSAVGKIGGIFRNVLPEVLAAKVIQAVLEECPVPAAEIDDVILGNVVGPGGNIARLSALTAGLPVEIPGMTIDRQCGSGLEAIITACRFVQAGAGNIYLAGGVESTSLAPWKIEKPASLYSTTAPRIYTRARFSPDWIGDPEMGIAAENVARVYHVSREEQDEYALRSHQKAVKAQENQLFAEEIVPINNKSQDECPRPGLTLSLLRALKPVFQEDGTVTAGNACPINDGAAIVLVMSLEKCRELNLEPVMEFIDSAVAGVDPNLLGIGPVPAVKRLLHRTGISLQDIDLVEFNEAFASQVIASIRELGLPEEKVNIHGGALAIGHPYGASGAIIVTRLFHEIKRDFGETGLATLGIGGGIGLSALFQRFRS</sequence>
<dbReference type="InterPro" id="IPR016039">
    <property type="entry name" value="Thiolase-like"/>
</dbReference>
<name>G9QIS2_9BACI</name>
<reference evidence="7 8" key="1">
    <citation type="submission" date="2011-09" db="EMBL/GenBank/DDBJ databases">
        <title>The Genome Sequence of Bacillus smithii 7_3_47FAA.</title>
        <authorList>
            <consortium name="The Broad Institute Genome Sequencing Platform"/>
            <person name="Earl A."/>
            <person name="Ward D."/>
            <person name="Feldgarden M."/>
            <person name="Gevers D."/>
            <person name="Daigneault M."/>
            <person name="Strauss J."/>
            <person name="Allen-Vercoe E."/>
            <person name="Young S.K."/>
            <person name="Zeng Q."/>
            <person name="Gargeya S."/>
            <person name="Fitzgerald M."/>
            <person name="Haas B."/>
            <person name="Abouelleil A."/>
            <person name="Alvarado L."/>
            <person name="Arachchi H.M."/>
            <person name="Berlin A."/>
            <person name="Brown A."/>
            <person name="Chapman S.B."/>
            <person name="Chen Z."/>
            <person name="Dunbar C."/>
            <person name="Freedman E."/>
            <person name="Gearin G."/>
            <person name="Goldberg J."/>
            <person name="Griggs A."/>
            <person name="Gujja S."/>
            <person name="Heiman D."/>
            <person name="Howarth C."/>
            <person name="Larson L."/>
            <person name="Lui A."/>
            <person name="MacDonald P.J.P."/>
            <person name="Montmayeur A."/>
            <person name="Murphy C."/>
            <person name="Neiman D."/>
            <person name="Pearson M."/>
            <person name="Priest M."/>
            <person name="Roberts A."/>
            <person name="Saif S."/>
            <person name="Shea T."/>
            <person name="Shenoy N."/>
            <person name="Sisk P."/>
            <person name="Stolte C."/>
            <person name="Sykes S."/>
            <person name="Wortman J."/>
            <person name="Nusbaum C."/>
            <person name="Birren B."/>
        </authorList>
    </citation>
    <scope>NUCLEOTIDE SEQUENCE [LARGE SCALE GENOMIC DNA]</scope>
    <source>
        <strain evidence="7 8">7_3_47FAA</strain>
    </source>
</reference>
<feature type="domain" description="Thiolase N-terminal" evidence="5">
    <location>
        <begin position="5"/>
        <end position="248"/>
    </location>
</feature>
<dbReference type="InterPro" id="IPR020617">
    <property type="entry name" value="Thiolase_C"/>
</dbReference>
<dbReference type="InterPro" id="IPR002155">
    <property type="entry name" value="Thiolase"/>
</dbReference>
<evidence type="ECO:0000256" key="4">
    <source>
        <dbReference type="RuleBase" id="RU003557"/>
    </source>
</evidence>
<comment type="similarity">
    <text evidence="1 4">Belongs to the thiolase-like superfamily. Thiolase family.</text>
</comment>
<dbReference type="HOGENOM" id="CLU_031026_2_1_9"/>
<dbReference type="Pfam" id="PF00108">
    <property type="entry name" value="Thiolase_N"/>
    <property type="match status" value="1"/>
</dbReference>
<dbReference type="Pfam" id="PF02803">
    <property type="entry name" value="Thiolase_C"/>
    <property type="match status" value="1"/>
</dbReference>
<protein>
    <submittedName>
        <fullName evidence="7">Acetyl-CoA C-acetyltransferase</fullName>
    </submittedName>
</protein>
<dbReference type="PATRIC" id="fig|665952.3.peg.858"/>
<evidence type="ECO:0000256" key="2">
    <source>
        <dbReference type="ARBA" id="ARBA00022679"/>
    </source>
</evidence>
<keyword evidence="3 4" id="KW-0012">Acyltransferase</keyword>
<proteinExistence type="inferred from homology"/>
<dbReference type="EMBL" id="ACWF01000045">
    <property type="protein sequence ID" value="EHL78945.1"/>
    <property type="molecule type" value="Genomic_DNA"/>
</dbReference>
<organism evidence="7 8">
    <name type="scientific">Bacillus smithii 7_3_47FAA</name>
    <dbReference type="NCBI Taxonomy" id="665952"/>
    <lineage>
        <taxon>Bacteria</taxon>
        <taxon>Bacillati</taxon>
        <taxon>Bacillota</taxon>
        <taxon>Bacilli</taxon>
        <taxon>Bacillales</taxon>
        <taxon>Bacillaceae</taxon>
        <taxon>Bacillus</taxon>
    </lineage>
</organism>
<dbReference type="InterPro" id="IPR020616">
    <property type="entry name" value="Thiolase_N"/>
</dbReference>
<dbReference type="NCBIfam" id="TIGR01930">
    <property type="entry name" value="AcCoA-C-Actrans"/>
    <property type="match status" value="1"/>
</dbReference>
<evidence type="ECO:0000313" key="8">
    <source>
        <dbReference type="Proteomes" id="UP000011747"/>
    </source>
</evidence>
<evidence type="ECO:0000313" key="7">
    <source>
        <dbReference type="EMBL" id="EHL78945.1"/>
    </source>
</evidence>
<dbReference type="PANTHER" id="PTHR43853:SF3">
    <property type="entry name" value="ACETYL-COA C-ACETYLTRANSFERASE YHFS-RELATED"/>
    <property type="match status" value="1"/>
</dbReference>
<gene>
    <name evidence="7" type="ORF">HMPREF1015_02999</name>
</gene>
<dbReference type="GO" id="GO:0005737">
    <property type="term" value="C:cytoplasm"/>
    <property type="evidence" value="ECO:0007669"/>
    <property type="project" value="UniProtKB-ARBA"/>
</dbReference>
<dbReference type="FunFam" id="3.40.47.10:FF:000010">
    <property type="entry name" value="Acetyl-CoA acetyltransferase (Thiolase)"/>
    <property type="match status" value="1"/>
</dbReference>
<dbReference type="PANTHER" id="PTHR43853">
    <property type="entry name" value="3-KETOACYL-COA THIOLASE, PEROXISOMAL"/>
    <property type="match status" value="1"/>
</dbReference>
<keyword evidence="8" id="KW-1185">Reference proteome</keyword>
<dbReference type="InterPro" id="IPR050215">
    <property type="entry name" value="Thiolase-like_sf_Thiolase"/>
</dbReference>
<dbReference type="SUPFAM" id="SSF53901">
    <property type="entry name" value="Thiolase-like"/>
    <property type="match status" value="2"/>
</dbReference>
<dbReference type="GO" id="GO:0003988">
    <property type="term" value="F:acetyl-CoA C-acyltransferase activity"/>
    <property type="evidence" value="ECO:0007669"/>
    <property type="project" value="UniProtKB-ARBA"/>
</dbReference>
<dbReference type="InterPro" id="IPR020613">
    <property type="entry name" value="Thiolase_CS"/>
</dbReference>
<accession>G9QIS2</accession>
<dbReference type="PROSITE" id="PS00737">
    <property type="entry name" value="THIOLASE_2"/>
    <property type="match status" value="1"/>
</dbReference>
<dbReference type="CDD" id="cd00751">
    <property type="entry name" value="thiolase"/>
    <property type="match status" value="1"/>
</dbReference>
<evidence type="ECO:0000256" key="1">
    <source>
        <dbReference type="ARBA" id="ARBA00010982"/>
    </source>
</evidence>
<dbReference type="RefSeq" id="WP_003353151.1">
    <property type="nucleotide sequence ID" value="NZ_JH414744.1"/>
</dbReference>
<evidence type="ECO:0000259" key="5">
    <source>
        <dbReference type="Pfam" id="PF00108"/>
    </source>
</evidence>
<dbReference type="GO" id="GO:0010124">
    <property type="term" value="P:phenylacetate catabolic process"/>
    <property type="evidence" value="ECO:0007669"/>
    <property type="project" value="TreeGrafter"/>
</dbReference>
<feature type="domain" description="Thiolase C-terminal" evidence="6">
    <location>
        <begin position="259"/>
        <end position="378"/>
    </location>
</feature>
<dbReference type="Proteomes" id="UP000011747">
    <property type="component" value="Unassembled WGS sequence"/>
</dbReference>
<evidence type="ECO:0000256" key="3">
    <source>
        <dbReference type="ARBA" id="ARBA00023315"/>
    </source>
</evidence>
<comment type="caution">
    <text evidence="7">The sequence shown here is derived from an EMBL/GenBank/DDBJ whole genome shotgun (WGS) entry which is preliminary data.</text>
</comment>
<dbReference type="PIRSF" id="PIRSF000429">
    <property type="entry name" value="Ac-CoA_Ac_transf"/>
    <property type="match status" value="1"/>
</dbReference>
<dbReference type="AlphaFoldDB" id="G9QIS2"/>
<dbReference type="Gene3D" id="3.40.47.10">
    <property type="match status" value="2"/>
</dbReference>
<evidence type="ECO:0000259" key="6">
    <source>
        <dbReference type="Pfam" id="PF02803"/>
    </source>
</evidence>
<dbReference type="GO" id="GO:0006635">
    <property type="term" value="P:fatty acid beta-oxidation"/>
    <property type="evidence" value="ECO:0007669"/>
    <property type="project" value="TreeGrafter"/>
</dbReference>
<keyword evidence="2 4" id="KW-0808">Transferase</keyword>